<evidence type="ECO:0000256" key="1">
    <source>
        <dbReference type="SAM" id="Phobius"/>
    </source>
</evidence>
<keyword evidence="3" id="KW-1185">Reference proteome</keyword>
<evidence type="ECO:0008006" key="4">
    <source>
        <dbReference type="Google" id="ProtNLM"/>
    </source>
</evidence>
<feature type="transmembrane region" description="Helical" evidence="1">
    <location>
        <begin position="238"/>
        <end position="257"/>
    </location>
</feature>
<dbReference type="RefSeq" id="WP_290263714.1">
    <property type="nucleotide sequence ID" value="NZ_JAUFQG010000006.1"/>
</dbReference>
<feature type="transmembrane region" description="Helical" evidence="1">
    <location>
        <begin position="75"/>
        <end position="96"/>
    </location>
</feature>
<protein>
    <recommendedName>
        <fullName evidence="4">Oligosaccharide repeat unit polymerase</fullName>
    </recommendedName>
</protein>
<dbReference type="EMBL" id="JBHSCX010000004">
    <property type="protein sequence ID" value="MFC4361762.1"/>
    <property type="molecule type" value="Genomic_DNA"/>
</dbReference>
<evidence type="ECO:0000313" key="2">
    <source>
        <dbReference type="EMBL" id="MFC4361762.1"/>
    </source>
</evidence>
<feature type="transmembrane region" description="Helical" evidence="1">
    <location>
        <begin position="172"/>
        <end position="191"/>
    </location>
</feature>
<reference evidence="3" key="1">
    <citation type="journal article" date="2019" name="Int. J. Syst. Evol. Microbiol.">
        <title>The Global Catalogue of Microorganisms (GCM) 10K type strain sequencing project: providing services to taxonomists for standard genome sequencing and annotation.</title>
        <authorList>
            <consortium name="The Broad Institute Genomics Platform"/>
            <consortium name="The Broad Institute Genome Sequencing Center for Infectious Disease"/>
            <person name="Wu L."/>
            <person name="Ma J."/>
        </authorList>
    </citation>
    <scope>NUCLEOTIDE SEQUENCE [LARGE SCALE GENOMIC DNA]</scope>
    <source>
        <strain evidence="3">CECT 8570</strain>
    </source>
</reference>
<gene>
    <name evidence="2" type="ORF">ACFOX3_05565</name>
</gene>
<comment type="caution">
    <text evidence="2">The sequence shown here is derived from an EMBL/GenBank/DDBJ whole genome shotgun (WGS) entry which is preliminary data.</text>
</comment>
<dbReference type="Proteomes" id="UP001595840">
    <property type="component" value="Unassembled WGS sequence"/>
</dbReference>
<keyword evidence="1" id="KW-1133">Transmembrane helix</keyword>
<proteinExistence type="predicted"/>
<feature type="transmembrane region" description="Helical" evidence="1">
    <location>
        <begin position="6"/>
        <end position="24"/>
    </location>
</feature>
<accession>A0ABV8V204</accession>
<feature type="transmembrane region" description="Helical" evidence="1">
    <location>
        <begin position="389"/>
        <end position="411"/>
    </location>
</feature>
<feature type="transmembrane region" description="Helical" evidence="1">
    <location>
        <begin position="417"/>
        <end position="435"/>
    </location>
</feature>
<feature type="transmembrane region" description="Helical" evidence="1">
    <location>
        <begin position="198"/>
        <end position="226"/>
    </location>
</feature>
<keyword evidence="1" id="KW-0472">Membrane</keyword>
<organism evidence="2 3">
    <name type="scientific">Simiduia curdlanivorans</name>
    <dbReference type="NCBI Taxonomy" id="1492769"/>
    <lineage>
        <taxon>Bacteria</taxon>
        <taxon>Pseudomonadati</taxon>
        <taxon>Pseudomonadota</taxon>
        <taxon>Gammaproteobacteria</taxon>
        <taxon>Cellvibrionales</taxon>
        <taxon>Cellvibrionaceae</taxon>
        <taxon>Simiduia</taxon>
    </lineage>
</organism>
<evidence type="ECO:0000313" key="3">
    <source>
        <dbReference type="Proteomes" id="UP001595840"/>
    </source>
</evidence>
<feature type="transmembrane region" description="Helical" evidence="1">
    <location>
        <begin position="298"/>
        <end position="315"/>
    </location>
</feature>
<feature type="transmembrane region" description="Helical" evidence="1">
    <location>
        <begin position="36"/>
        <end position="55"/>
    </location>
</feature>
<name>A0ABV8V204_9GAMM</name>
<keyword evidence="1" id="KW-0812">Transmembrane</keyword>
<feature type="transmembrane region" description="Helical" evidence="1">
    <location>
        <begin position="117"/>
        <end position="136"/>
    </location>
</feature>
<sequence>MIIVAFITFLVFYFLMFKGTIFSLSFKNKTFGGFLLAREIFLFVILGAILFNLMGPDATNMYFFITDESIKRTEIFIFYSLFVFVFVVGFISKTFLKNFFMIKKLQGGESNCKGSQVLLDSVLFTLLFLFCVFYLFGMRHAFIGSIVFGGDLMEYRLHNSYGTVTPTVLMSFYDFLVKLFAISIGVSSIYFRKFINFIYLAFLIVFSSFMGGKAPVVSALILFSLGFLSVSKLSMVRASTYFAFSSLILSFGLYFVVKIQMPHLDFFGFIRFLFLRLGTGQIQGVYEQFSVVIQDINYIWHSVPFANFLMDYPIFNKDLMMATYGASLKDEAATGVMNSFFIGEALAIGGVGLVIFSPFIVAFNYLLVYVMCFFIFDKFFKIQRGRARLYIQLLVPSFVVMTGDIAGYLFFKHMVMILFFMLGLWCMRVTVKSLLPRKFVYRAIL</sequence>